<evidence type="ECO:0000256" key="3">
    <source>
        <dbReference type="SAM" id="SignalP"/>
    </source>
</evidence>
<feature type="domain" description="Heavy metal binding" evidence="4">
    <location>
        <begin position="42"/>
        <end position="67"/>
    </location>
</feature>
<dbReference type="Pfam" id="PF25967">
    <property type="entry name" value="RND-MFP_C"/>
    <property type="match status" value="1"/>
</dbReference>
<dbReference type="InterPro" id="IPR058792">
    <property type="entry name" value="Beta-barrel_RND_2"/>
</dbReference>
<dbReference type="GO" id="GO:0022857">
    <property type="term" value="F:transmembrane transporter activity"/>
    <property type="evidence" value="ECO:0007669"/>
    <property type="project" value="InterPro"/>
</dbReference>
<evidence type="ECO:0000259" key="4">
    <source>
        <dbReference type="Pfam" id="PF19335"/>
    </source>
</evidence>
<keyword evidence="2" id="KW-0813">Transport</keyword>
<evidence type="ECO:0000313" key="9">
    <source>
        <dbReference type="Proteomes" id="UP000198510"/>
    </source>
</evidence>
<feature type="domain" description="Multidrug resistance protein MdtA-like C-terminal permuted SH3" evidence="7">
    <location>
        <begin position="331"/>
        <end position="387"/>
    </location>
</feature>
<dbReference type="InterPro" id="IPR051909">
    <property type="entry name" value="MFP_Cation_Efflux"/>
</dbReference>
<evidence type="ECO:0000256" key="1">
    <source>
        <dbReference type="ARBA" id="ARBA00009477"/>
    </source>
</evidence>
<sequence length="414" mass="45753">MNKHMRFLPPKFRLLLVLLTLGLAACQETAHRHDEGEPTTTYTCPMHPQVVETAPGSCPICGMDLVAVDKGGAEEAALMLSSRQITLGNIRSVPVDSGTVSGQTLLTGRLVTDETQTDVVSSRAAGRIERLWLKETGTRVRQGQPLYELYSEELLTLQREFLLARRQVEELGDEEPRFASFLEAARQKLLLYGLTEAQLTHLAQQDQPAARVTFVAPTSGFVTQVTAQEGQYVAEGGMLYQLARLDPLWVEAELYAQEVAQVQLNTPVQVRVEGQPATPFETRISFRNPEFRVGAQVLLIRAEVPNPEGTLQPGMQATVRLPRSNTQIGMTVPTEAVIRTSKGAHVWIQTSDHTFEERPVMLGEETAQRVAIHHGLQPDARVVVSGAYLLYSEWVLKKGGEPVMSHDHESMAGM</sequence>
<dbReference type="Pfam" id="PF19335">
    <property type="entry name" value="HMBD"/>
    <property type="match status" value="1"/>
</dbReference>
<dbReference type="AlphaFoldDB" id="A0A1G9AAW9"/>
<dbReference type="GO" id="GO:0015679">
    <property type="term" value="P:plasma membrane copper ion transport"/>
    <property type="evidence" value="ECO:0007669"/>
    <property type="project" value="TreeGrafter"/>
</dbReference>
<dbReference type="InterPro" id="IPR045800">
    <property type="entry name" value="HMBD"/>
</dbReference>
<dbReference type="GO" id="GO:0060003">
    <property type="term" value="P:copper ion export"/>
    <property type="evidence" value="ECO:0007669"/>
    <property type="project" value="TreeGrafter"/>
</dbReference>
<dbReference type="PROSITE" id="PS51257">
    <property type="entry name" value="PROKAR_LIPOPROTEIN"/>
    <property type="match status" value="1"/>
</dbReference>
<protein>
    <submittedName>
        <fullName evidence="8">Membrane fusion protein, Cu(I)/Ag(I) efflux system</fullName>
    </submittedName>
</protein>
<keyword evidence="3" id="KW-0732">Signal</keyword>
<evidence type="ECO:0000259" key="6">
    <source>
        <dbReference type="Pfam" id="PF25954"/>
    </source>
</evidence>
<dbReference type="SUPFAM" id="SSF111369">
    <property type="entry name" value="HlyD-like secretion proteins"/>
    <property type="match status" value="1"/>
</dbReference>
<gene>
    <name evidence="8" type="ORF">SAMN05421823_102232</name>
</gene>
<dbReference type="InterPro" id="IPR058790">
    <property type="entry name" value="BSH_CusB"/>
</dbReference>
<dbReference type="PANTHER" id="PTHR30097:SF4">
    <property type="entry name" value="SLR6042 PROTEIN"/>
    <property type="match status" value="1"/>
</dbReference>
<evidence type="ECO:0000259" key="5">
    <source>
        <dbReference type="Pfam" id="PF25919"/>
    </source>
</evidence>
<comment type="similarity">
    <text evidence="1">Belongs to the membrane fusion protein (MFP) (TC 8.A.1) family.</text>
</comment>
<evidence type="ECO:0000313" key="8">
    <source>
        <dbReference type="EMBL" id="SDK24403.1"/>
    </source>
</evidence>
<feature type="domain" description="CusB-like beta-barrel" evidence="6">
    <location>
        <begin position="247"/>
        <end position="322"/>
    </location>
</feature>
<evidence type="ECO:0000256" key="2">
    <source>
        <dbReference type="ARBA" id="ARBA00022448"/>
    </source>
</evidence>
<dbReference type="Pfam" id="PF25954">
    <property type="entry name" value="Beta-barrel_RND_2"/>
    <property type="match status" value="1"/>
</dbReference>
<keyword evidence="9" id="KW-1185">Reference proteome</keyword>
<dbReference type="PANTHER" id="PTHR30097">
    <property type="entry name" value="CATION EFFLUX SYSTEM PROTEIN CUSB"/>
    <property type="match status" value="1"/>
</dbReference>
<dbReference type="Proteomes" id="UP000198510">
    <property type="component" value="Unassembled WGS sequence"/>
</dbReference>
<dbReference type="Gene3D" id="2.40.420.20">
    <property type="match status" value="1"/>
</dbReference>
<feature type="chain" id="PRO_5011455680" evidence="3">
    <location>
        <begin position="31"/>
        <end position="414"/>
    </location>
</feature>
<dbReference type="EMBL" id="FNFO01000002">
    <property type="protein sequence ID" value="SDK24403.1"/>
    <property type="molecule type" value="Genomic_DNA"/>
</dbReference>
<dbReference type="InterPro" id="IPR006143">
    <property type="entry name" value="RND_pump_MFP"/>
</dbReference>
<organism evidence="8 9">
    <name type="scientific">Catalinimonas alkaloidigena</name>
    <dbReference type="NCBI Taxonomy" id="1075417"/>
    <lineage>
        <taxon>Bacteria</taxon>
        <taxon>Pseudomonadati</taxon>
        <taxon>Bacteroidota</taxon>
        <taxon>Cytophagia</taxon>
        <taxon>Cytophagales</taxon>
        <taxon>Catalimonadaceae</taxon>
        <taxon>Catalinimonas</taxon>
    </lineage>
</organism>
<proteinExistence type="inferred from homology"/>
<name>A0A1G9AAW9_9BACT</name>
<dbReference type="InterPro" id="IPR058627">
    <property type="entry name" value="MdtA-like_C"/>
</dbReference>
<dbReference type="GO" id="GO:0046914">
    <property type="term" value="F:transition metal ion binding"/>
    <property type="evidence" value="ECO:0007669"/>
    <property type="project" value="TreeGrafter"/>
</dbReference>
<feature type="signal peptide" evidence="3">
    <location>
        <begin position="1"/>
        <end position="30"/>
    </location>
</feature>
<dbReference type="GO" id="GO:0016020">
    <property type="term" value="C:membrane"/>
    <property type="evidence" value="ECO:0007669"/>
    <property type="project" value="InterPro"/>
</dbReference>
<dbReference type="Pfam" id="PF25919">
    <property type="entry name" value="BSH_CusB"/>
    <property type="match status" value="1"/>
</dbReference>
<dbReference type="GO" id="GO:0030288">
    <property type="term" value="C:outer membrane-bounded periplasmic space"/>
    <property type="evidence" value="ECO:0007669"/>
    <property type="project" value="TreeGrafter"/>
</dbReference>
<dbReference type="FunFam" id="2.40.420.20:FF:000006">
    <property type="entry name" value="RND family efflux transporter MFP subunit"/>
    <property type="match status" value="1"/>
</dbReference>
<accession>A0A1G9AAW9</accession>
<dbReference type="NCBIfam" id="TIGR01730">
    <property type="entry name" value="RND_mfp"/>
    <property type="match status" value="1"/>
</dbReference>
<feature type="domain" description="CusB-like barrel-sandwich hybrid" evidence="5">
    <location>
        <begin position="118"/>
        <end position="242"/>
    </location>
</feature>
<dbReference type="STRING" id="1075417.SAMN05421823_102232"/>
<reference evidence="8 9" key="1">
    <citation type="submission" date="2016-10" db="EMBL/GenBank/DDBJ databases">
        <authorList>
            <person name="de Groot N.N."/>
        </authorList>
    </citation>
    <scope>NUCLEOTIDE SEQUENCE [LARGE SCALE GENOMIC DNA]</scope>
    <source>
        <strain evidence="8 9">DSM 25186</strain>
    </source>
</reference>
<evidence type="ECO:0000259" key="7">
    <source>
        <dbReference type="Pfam" id="PF25967"/>
    </source>
</evidence>
<dbReference type="Gene3D" id="2.40.30.170">
    <property type="match status" value="1"/>
</dbReference>